<proteinExistence type="predicted"/>
<evidence type="ECO:0000313" key="1">
    <source>
        <dbReference type="EMBL" id="QNT35563.1"/>
    </source>
</evidence>
<dbReference type="EMBL" id="MT776526">
    <property type="protein sequence ID" value="QNT35563.1"/>
    <property type="molecule type" value="Genomic_DNA"/>
</dbReference>
<accession>A0A7H1KNP9</accession>
<reference evidence="1" key="1">
    <citation type="submission" date="2020-07" db="EMBL/GenBank/DDBJ databases">
        <title>Unique genomic features of the anaerobic methanotrophic archaea.</title>
        <authorList>
            <person name="Chadwick G.L."/>
            <person name="Skennerton C.T."/>
            <person name="Laso-Perez R."/>
            <person name="Leu A.O."/>
            <person name="Speth D.R."/>
            <person name="Yu H."/>
            <person name="Morgan-Lang C."/>
            <person name="Hatzenpichler R."/>
            <person name="Goudeau D."/>
            <person name="Malmstrom R."/>
            <person name="Brazelton W.J."/>
            <person name="Woyke T."/>
            <person name="Hallam S.J."/>
            <person name="Tyson G.W."/>
            <person name="Wegener G."/>
            <person name="Boetius A."/>
            <person name="Orphan V."/>
        </authorList>
    </citation>
    <scope>NUCLEOTIDE SEQUENCE</scope>
</reference>
<dbReference type="AlphaFoldDB" id="A0A7H1KNP9"/>
<gene>
    <name evidence="1" type="ORF">HCAOCCDF_00011</name>
</gene>
<organism evidence="1">
    <name type="scientific">uncultured Methanosarcinales archaeon</name>
    <dbReference type="NCBI Taxonomy" id="183757"/>
    <lineage>
        <taxon>Archaea</taxon>
        <taxon>Methanobacteriati</taxon>
        <taxon>Methanobacteriota</taxon>
        <taxon>Stenosarchaea group</taxon>
        <taxon>Methanomicrobia</taxon>
        <taxon>Methanosarcinales</taxon>
        <taxon>environmental samples</taxon>
    </lineage>
</organism>
<protein>
    <submittedName>
        <fullName evidence="1">Uncharacterized protein</fullName>
    </submittedName>
</protein>
<sequence length="55" mass="6193">MNITFNTCIDFNKFIALSKTSNILIKVSHKVSCLHIFNDYMRTPDAPQFIGGSVT</sequence>
<name>A0A7H1KNP9_9EURY</name>